<reference evidence="2" key="1">
    <citation type="submission" date="2018-05" db="EMBL/GenBank/DDBJ databases">
        <title>Draft genome of Mucuna pruriens seed.</title>
        <authorList>
            <person name="Nnadi N.E."/>
            <person name="Vos R."/>
            <person name="Hasami M.H."/>
            <person name="Devisetty U.K."/>
            <person name="Aguiy J.C."/>
        </authorList>
    </citation>
    <scope>NUCLEOTIDE SEQUENCE [LARGE SCALE GENOMIC DNA]</scope>
    <source>
        <strain evidence="2">JCA_2017</strain>
    </source>
</reference>
<accession>A0A371GHK3</accession>
<proteinExistence type="predicted"/>
<evidence type="ECO:0000313" key="3">
    <source>
        <dbReference type="Proteomes" id="UP000257109"/>
    </source>
</evidence>
<protein>
    <recommendedName>
        <fullName evidence="1">DUF7745 domain-containing protein</fullName>
    </recommendedName>
</protein>
<comment type="caution">
    <text evidence="2">The sequence shown here is derived from an EMBL/GenBank/DDBJ whole genome shotgun (WGS) entry which is preliminary data.</text>
</comment>
<sequence length="77" mass="9022">MAQNKTACLIEDFTWSWIKSMSKEQWAKHLSEASERTIQWYPTWNEREQVTLRCGGYPNVPLLGTQGAINYYPELIL</sequence>
<dbReference type="OrthoDB" id="1396996at2759"/>
<dbReference type="Proteomes" id="UP000257109">
    <property type="component" value="Unassembled WGS sequence"/>
</dbReference>
<organism evidence="2 3">
    <name type="scientific">Mucuna pruriens</name>
    <name type="common">Velvet bean</name>
    <name type="synonym">Dolichos pruriens</name>
    <dbReference type="NCBI Taxonomy" id="157652"/>
    <lineage>
        <taxon>Eukaryota</taxon>
        <taxon>Viridiplantae</taxon>
        <taxon>Streptophyta</taxon>
        <taxon>Embryophyta</taxon>
        <taxon>Tracheophyta</taxon>
        <taxon>Spermatophyta</taxon>
        <taxon>Magnoliopsida</taxon>
        <taxon>eudicotyledons</taxon>
        <taxon>Gunneridae</taxon>
        <taxon>Pentapetalae</taxon>
        <taxon>rosids</taxon>
        <taxon>fabids</taxon>
        <taxon>Fabales</taxon>
        <taxon>Fabaceae</taxon>
        <taxon>Papilionoideae</taxon>
        <taxon>50 kb inversion clade</taxon>
        <taxon>NPAAA clade</taxon>
        <taxon>indigoferoid/millettioid clade</taxon>
        <taxon>Phaseoleae</taxon>
        <taxon>Mucuna</taxon>
    </lineage>
</organism>
<dbReference type="InterPro" id="IPR056647">
    <property type="entry name" value="DUF7745"/>
</dbReference>
<feature type="domain" description="DUF7745" evidence="1">
    <location>
        <begin position="18"/>
        <end position="75"/>
    </location>
</feature>
<dbReference type="PANTHER" id="PTHR48154:SF1">
    <property type="entry name" value="PROTEIN, PUTATIVE-RELATED"/>
    <property type="match status" value="1"/>
</dbReference>
<evidence type="ECO:0000313" key="2">
    <source>
        <dbReference type="EMBL" id="RDX90041.1"/>
    </source>
</evidence>
<gene>
    <name evidence="2" type="ORF">CR513_28136</name>
</gene>
<feature type="non-terminal residue" evidence="2">
    <location>
        <position position="1"/>
    </location>
</feature>
<evidence type="ECO:0000259" key="1">
    <source>
        <dbReference type="Pfam" id="PF24924"/>
    </source>
</evidence>
<dbReference type="AlphaFoldDB" id="A0A371GHK3"/>
<dbReference type="Pfam" id="PF24924">
    <property type="entry name" value="DUF7745"/>
    <property type="match status" value="1"/>
</dbReference>
<dbReference type="PANTHER" id="PTHR48154">
    <property type="entry name" value="PROTEIN, PUTATIVE-RELATED"/>
    <property type="match status" value="1"/>
</dbReference>
<keyword evidence="3" id="KW-1185">Reference proteome</keyword>
<dbReference type="EMBL" id="QJKJ01005508">
    <property type="protein sequence ID" value="RDX90041.1"/>
    <property type="molecule type" value="Genomic_DNA"/>
</dbReference>
<name>A0A371GHK3_MUCPR</name>